<keyword evidence="4" id="KW-0028">Amino-acid biosynthesis</keyword>
<evidence type="ECO:0000256" key="6">
    <source>
        <dbReference type="ARBA" id="ARBA00023222"/>
    </source>
</evidence>
<feature type="domain" description="Prephenate dehydratase" evidence="11">
    <location>
        <begin position="8"/>
        <end position="225"/>
    </location>
</feature>
<dbReference type="SUPFAM" id="SSF55021">
    <property type="entry name" value="ACT-like"/>
    <property type="match status" value="1"/>
</dbReference>
<dbReference type="GO" id="GO:0005737">
    <property type="term" value="C:cytoplasm"/>
    <property type="evidence" value="ECO:0007669"/>
    <property type="project" value="TreeGrafter"/>
</dbReference>
<dbReference type="PROSITE" id="PS51171">
    <property type="entry name" value="PREPHENATE_DEHYDR_3"/>
    <property type="match status" value="1"/>
</dbReference>
<feature type="domain" description="ACT" evidence="12">
    <location>
        <begin position="248"/>
        <end position="326"/>
    </location>
</feature>
<accession>A0A261G7P4</accession>
<protein>
    <recommendedName>
        <fullName evidence="3">Prephenate dehydratase</fullName>
        <ecNumber evidence="2">4.2.1.51</ecNumber>
    </recommendedName>
</protein>
<evidence type="ECO:0000256" key="3">
    <source>
        <dbReference type="ARBA" id="ARBA00021872"/>
    </source>
</evidence>
<dbReference type="InterPro" id="IPR008242">
    <property type="entry name" value="Chor_mutase/pphenate_deHydtase"/>
</dbReference>
<dbReference type="GO" id="GO:0004664">
    <property type="term" value="F:prephenate dehydratase activity"/>
    <property type="evidence" value="ECO:0007669"/>
    <property type="project" value="UniProtKB-EC"/>
</dbReference>
<evidence type="ECO:0000256" key="1">
    <source>
        <dbReference type="ARBA" id="ARBA00004741"/>
    </source>
</evidence>
<dbReference type="CDD" id="cd04905">
    <property type="entry name" value="ACT_CM-PDT"/>
    <property type="match status" value="1"/>
</dbReference>
<dbReference type="SUPFAM" id="SSF53850">
    <property type="entry name" value="Periplasmic binding protein-like II"/>
    <property type="match status" value="2"/>
</dbReference>
<sequence>MRPMTGITLTYLGPEGTFTHQAAITAADMLAHLFEGARPELIAAPDVPSIMRAVEAGESWGVIAWENNVEGYVVPNLDALIDARDIAGFARVGVDIAFDAFVRDQSDRLSNESPSRLSDESPSRHSERSRGISPAEPLDDATLRALRGATVSAHSHGLAQCKRFIAEYGLVPEPASSNAAACRDLKPGQMAFGPSICGPLYGLRTVAKGVQDYQGAHTEFLVLAPRTTVMELLAHAREDEVAEYETIITFIPLSTGPGVLADLLDVLRDAGLNMTSFISRPIKGHDGTYSFIVTIDAAPWQQRFQSVLTEVAEHGDWVKTLAVYPRRERPNPPVDDWMLPQGGVHLDEARLPEGFDHDDAVRKELLW</sequence>
<dbReference type="GO" id="GO:0009094">
    <property type="term" value="P:L-phenylalanine biosynthetic process"/>
    <property type="evidence" value="ECO:0007669"/>
    <property type="project" value="UniProtKB-UniPathway"/>
</dbReference>
<keyword evidence="7" id="KW-0456">Lyase</keyword>
<dbReference type="PROSITE" id="PS51671">
    <property type="entry name" value="ACT"/>
    <property type="match status" value="1"/>
</dbReference>
<dbReference type="EMBL" id="MWWZ01000008">
    <property type="protein sequence ID" value="OZG67434.1"/>
    <property type="molecule type" value="Genomic_DNA"/>
</dbReference>
<evidence type="ECO:0000256" key="10">
    <source>
        <dbReference type="SAM" id="MobiDB-lite"/>
    </source>
</evidence>
<organism evidence="13 14">
    <name type="scientific">Bifidobacterium eulemuris</name>
    <dbReference type="NCBI Taxonomy" id="1765219"/>
    <lineage>
        <taxon>Bacteria</taxon>
        <taxon>Bacillati</taxon>
        <taxon>Actinomycetota</taxon>
        <taxon>Actinomycetes</taxon>
        <taxon>Bifidobacteriales</taxon>
        <taxon>Bifidobacteriaceae</taxon>
        <taxon>Bifidobacterium</taxon>
    </lineage>
</organism>
<comment type="catalytic activity">
    <reaction evidence="8">
        <text>prephenate + H(+) = 3-phenylpyruvate + CO2 + H2O</text>
        <dbReference type="Rhea" id="RHEA:21648"/>
        <dbReference type="ChEBI" id="CHEBI:15377"/>
        <dbReference type="ChEBI" id="CHEBI:15378"/>
        <dbReference type="ChEBI" id="CHEBI:16526"/>
        <dbReference type="ChEBI" id="CHEBI:18005"/>
        <dbReference type="ChEBI" id="CHEBI:29934"/>
        <dbReference type="EC" id="4.2.1.51"/>
    </reaction>
</comment>
<feature type="compositionally biased region" description="Basic and acidic residues" evidence="10">
    <location>
        <begin position="117"/>
        <end position="130"/>
    </location>
</feature>
<evidence type="ECO:0000256" key="8">
    <source>
        <dbReference type="ARBA" id="ARBA00047848"/>
    </source>
</evidence>
<dbReference type="Proteomes" id="UP000216057">
    <property type="component" value="Unassembled WGS sequence"/>
</dbReference>
<dbReference type="EC" id="4.2.1.51" evidence="2"/>
<keyword evidence="5" id="KW-0057">Aromatic amino acid biosynthesis</keyword>
<dbReference type="AlphaFoldDB" id="A0A261G7P4"/>
<evidence type="ECO:0000256" key="9">
    <source>
        <dbReference type="PIRSR" id="PIRSR001500-2"/>
    </source>
</evidence>
<evidence type="ECO:0000256" key="2">
    <source>
        <dbReference type="ARBA" id="ARBA00013147"/>
    </source>
</evidence>
<gene>
    <name evidence="13" type="ORF">BEUL_1525</name>
</gene>
<dbReference type="InterPro" id="IPR002912">
    <property type="entry name" value="ACT_dom"/>
</dbReference>
<dbReference type="InterPro" id="IPR045865">
    <property type="entry name" value="ACT-like_dom_sf"/>
</dbReference>
<dbReference type="Gene3D" id="3.40.190.10">
    <property type="entry name" value="Periplasmic binding protein-like II"/>
    <property type="match status" value="2"/>
</dbReference>
<dbReference type="PIRSF" id="PIRSF001500">
    <property type="entry name" value="Chor_mut_pdt_Ppr"/>
    <property type="match status" value="1"/>
</dbReference>
<dbReference type="PANTHER" id="PTHR21022">
    <property type="entry name" value="PREPHENATE DEHYDRATASE P PROTEIN"/>
    <property type="match status" value="1"/>
</dbReference>
<dbReference type="InterPro" id="IPR001086">
    <property type="entry name" value="Preph_deHydtase"/>
</dbReference>
<keyword evidence="6" id="KW-0584">Phenylalanine biosynthesis</keyword>
<proteinExistence type="predicted"/>
<evidence type="ECO:0000259" key="12">
    <source>
        <dbReference type="PROSITE" id="PS51671"/>
    </source>
</evidence>
<evidence type="ECO:0000256" key="4">
    <source>
        <dbReference type="ARBA" id="ARBA00022605"/>
    </source>
</evidence>
<evidence type="ECO:0000313" key="14">
    <source>
        <dbReference type="Proteomes" id="UP000216057"/>
    </source>
</evidence>
<evidence type="ECO:0000256" key="5">
    <source>
        <dbReference type="ARBA" id="ARBA00023141"/>
    </source>
</evidence>
<feature type="site" description="Essential for prephenate dehydratase activity" evidence="9">
    <location>
        <position position="218"/>
    </location>
</feature>
<dbReference type="Pfam" id="PF00800">
    <property type="entry name" value="PDT"/>
    <property type="match status" value="2"/>
</dbReference>
<dbReference type="UniPathway" id="UPA00121">
    <property type="reaction ID" value="UER00345"/>
</dbReference>
<feature type="region of interest" description="Disordered" evidence="10">
    <location>
        <begin position="109"/>
        <end position="137"/>
    </location>
</feature>
<comment type="pathway">
    <text evidence="1">Amino-acid biosynthesis; L-phenylalanine biosynthesis; phenylpyruvate from prephenate: step 1/1.</text>
</comment>
<comment type="caution">
    <text evidence="13">The sequence shown here is derived from an EMBL/GenBank/DDBJ whole genome shotgun (WGS) entry which is preliminary data.</text>
</comment>
<evidence type="ECO:0000256" key="7">
    <source>
        <dbReference type="ARBA" id="ARBA00023239"/>
    </source>
</evidence>
<dbReference type="PANTHER" id="PTHR21022:SF19">
    <property type="entry name" value="PREPHENATE DEHYDRATASE-RELATED"/>
    <property type="match status" value="1"/>
</dbReference>
<reference evidence="13 14" key="1">
    <citation type="journal article" date="2017" name="BMC Genomics">
        <title>Comparative genomic and phylogenomic analyses of the Bifidobacteriaceae family.</title>
        <authorList>
            <person name="Lugli G.A."/>
            <person name="Milani C."/>
            <person name="Turroni F."/>
            <person name="Duranti S."/>
            <person name="Mancabelli L."/>
            <person name="Mangifesta M."/>
            <person name="Ferrario C."/>
            <person name="Modesto M."/>
            <person name="Mattarelli P."/>
            <person name="Jiri K."/>
            <person name="van Sinderen D."/>
            <person name="Ventura M."/>
        </authorList>
    </citation>
    <scope>NUCLEOTIDE SEQUENCE [LARGE SCALE GENOMIC DNA]</scope>
    <source>
        <strain evidence="13 14">DSM 100216</strain>
    </source>
</reference>
<evidence type="ECO:0000313" key="13">
    <source>
        <dbReference type="EMBL" id="OZG67434.1"/>
    </source>
</evidence>
<evidence type="ECO:0000259" key="11">
    <source>
        <dbReference type="PROSITE" id="PS51171"/>
    </source>
</evidence>
<name>A0A261G7P4_9BIFI</name>
<dbReference type="CDD" id="cd13632">
    <property type="entry name" value="PBP2_Aa-PDT_like"/>
    <property type="match status" value="1"/>
</dbReference>
<dbReference type="Gene3D" id="3.30.70.260">
    <property type="match status" value="1"/>
</dbReference>